<evidence type="ECO:0000259" key="1">
    <source>
        <dbReference type="SMART" id="SM00470"/>
    </source>
</evidence>
<gene>
    <name evidence="2" type="ORF">LCGC14_1887310</name>
</gene>
<proteinExistence type="predicted"/>
<comment type="caution">
    <text evidence="2">The sequence shown here is derived from an EMBL/GenBank/DDBJ whole genome shotgun (WGS) entry which is preliminary data.</text>
</comment>
<accession>A0A0F9IEC7</accession>
<dbReference type="InterPro" id="IPR003115">
    <property type="entry name" value="ParB_N"/>
</dbReference>
<dbReference type="SMART" id="SM00470">
    <property type="entry name" value="ParB"/>
    <property type="match status" value="1"/>
</dbReference>
<reference evidence="2" key="1">
    <citation type="journal article" date="2015" name="Nature">
        <title>Complex archaea that bridge the gap between prokaryotes and eukaryotes.</title>
        <authorList>
            <person name="Spang A."/>
            <person name="Saw J.H."/>
            <person name="Jorgensen S.L."/>
            <person name="Zaremba-Niedzwiedzka K."/>
            <person name="Martijn J."/>
            <person name="Lind A.E."/>
            <person name="van Eijk R."/>
            <person name="Schleper C."/>
            <person name="Guy L."/>
            <person name="Ettema T.J."/>
        </authorList>
    </citation>
    <scope>NUCLEOTIDE SEQUENCE</scope>
</reference>
<protein>
    <recommendedName>
        <fullName evidence="1">ParB-like N-terminal domain-containing protein</fullName>
    </recommendedName>
</protein>
<name>A0A0F9IEC7_9ZZZZ</name>
<dbReference type="Gene3D" id="3.90.1530.10">
    <property type="entry name" value="Conserved hypothetical protein from pyrococcus furiosus pfu- 392566-001, ParB domain"/>
    <property type="match status" value="1"/>
</dbReference>
<dbReference type="SUPFAM" id="SSF110849">
    <property type="entry name" value="ParB/Sulfiredoxin"/>
    <property type="match status" value="1"/>
</dbReference>
<dbReference type="AlphaFoldDB" id="A0A0F9IEC7"/>
<dbReference type="EMBL" id="LAZR01019538">
    <property type="protein sequence ID" value="KKL92180.1"/>
    <property type="molecule type" value="Genomic_DNA"/>
</dbReference>
<evidence type="ECO:0000313" key="2">
    <source>
        <dbReference type="EMBL" id="KKL92180.1"/>
    </source>
</evidence>
<organism evidence="2">
    <name type="scientific">marine sediment metagenome</name>
    <dbReference type="NCBI Taxonomy" id="412755"/>
    <lineage>
        <taxon>unclassified sequences</taxon>
        <taxon>metagenomes</taxon>
        <taxon>ecological metagenomes</taxon>
    </lineage>
</organism>
<sequence>MSEAKVFLFHELSSYLPLLEGEEFDALVEDIKEFGQIEPATIYKGKILDGRNRYRACKILKRELKVREWKPSIATGSTPLQYVISENIMRRHLNEAQKGEIGMLLYDDVEKQVQEERIKKISLVKTGMKYDKNSFGDKETKEKIRDSKKEKLSTTAYKVAQKVRVKPVTIVKVKKIKEIAKKDKSIAEKWEEAKRGESTIGAVYIKVQEKEFVKSLKETEPEVKKAIEDKIITPKDIITEVAKEKISVADASLICMKTFFDNLMNKIDQK</sequence>
<feature type="domain" description="ParB-like N-terminal" evidence="1">
    <location>
        <begin position="4"/>
        <end position="88"/>
    </location>
</feature>
<dbReference type="InterPro" id="IPR036086">
    <property type="entry name" value="ParB/Sulfiredoxin_sf"/>
</dbReference>